<proteinExistence type="predicted"/>
<dbReference type="Gene3D" id="1.10.3210.10">
    <property type="entry name" value="Hypothetical protein af1432"/>
    <property type="match status" value="1"/>
</dbReference>
<dbReference type="AlphaFoldDB" id="A0A943D9T9"/>
<reference evidence="1" key="1">
    <citation type="submission" date="2021-02" db="EMBL/GenBank/DDBJ databases">
        <title>Infant gut strain persistence is associated with maternal origin, phylogeny, and functional potential including surface adhesion and iron acquisition.</title>
        <authorList>
            <person name="Lou Y.C."/>
        </authorList>
    </citation>
    <scope>NUCLEOTIDE SEQUENCE</scope>
    <source>
        <strain evidence="1">L3_101_000M1_dasL3_101_000M1_concoct_87</strain>
    </source>
</reference>
<comment type="caution">
    <text evidence="1">The sequence shown here is derived from an EMBL/GenBank/DDBJ whole genome shotgun (WGS) entry which is preliminary data.</text>
</comment>
<dbReference type="EMBL" id="JAGZGG010000006">
    <property type="protein sequence ID" value="MBS5331718.1"/>
    <property type="molecule type" value="Genomic_DNA"/>
</dbReference>
<dbReference type="SUPFAM" id="SSF109604">
    <property type="entry name" value="HD-domain/PDEase-like"/>
    <property type="match status" value="1"/>
</dbReference>
<evidence type="ECO:0000313" key="1">
    <source>
        <dbReference type="EMBL" id="MBS5331718.1"/>
    </source>
</evidence>
<organism evidence="1 2">
    <name type="scientific">Subdoligranulum variabile</name>
    <dbReference type="NCBI Taxonomy" id="214851"/>
    <lineage>
        <taxon>Bacteria</taxon>
        <taxon>Bacillati</taxon>
        <taxon>Bacillota</taxon>
        <taxon>Clostridia</taxon>
        <taxon>Eubacteriales</taxon>
        <taxon>Oscillospiraceae</taxon>
        <taxon>Subdoligranulum</taxon>
    </lineage>
</organism>
<gene>
    <name evidence="1" type="ORF">KHY36_04210</name>
</gene>
<name>A0A943D9T9_9FIRM</name>
<accession>A0A943D9T9</accession>
<protein>
    <recommendedName>
        <fullName evidence="3">HD domain-containing protein</fullName>
    </recommendedName>
</protein>
<dbReference type="Proteomes" id="UP000759273">
    <property type="component" value="Unassembled WGS sequence"/>
</dbReference>
<sequence length="190" mass="21928">MTERERLQLFEAAGLDKIISQDFKTYLLANGFFRSPASTKYHGAYEGGLFDHSLMVMNSLVDLSAKNGLKWQRAESPFIVGMFHDLCKIDQYRHPVKEIIADWYGECPVYDEQAWEYNPDTAIKGHGDKSVILLSQYMTLTEEEVMCVLHHMGAFTDREHWREFTNAVQRFPNVLWTHHADMIASHVVGV</sequence>
<evidence type="ECO:0000313" key="2">
    <source>
        <dbReference type="Proteomes" id="UP000759273"/>
    </source>
</evidence>
<evidence type="ECO:0008006" key="3">
    <source>
        <dbReference type="Google" id="ProtNLM"/>
    </source>
</evidence>